<dbReference type="InterPro" id="IPR037066">
    <property type="entry name" value="Plug_dom_sf"/>
</dbReference>
<proteinExistence type="predicted"/>
<evidence type="ECO:0000256" key="1">
    <source>
        <dbReference type="ARBA" id="ARBA00022729"/>
    </source>
</evidence>
<dbReference type="SUPFAM" id="SSF56935">
    <property type="entry name" value="Porins"/>
    <property type="match status" value="1"/>
</dbReference>
<dbReference type="PANTHER" id="PTHR30069">
    <property type="entry name" value="TONB-DEPENDENT OUTER MEMBRANE RECEPTOR"/>
    <property type="match status" value="1"/>
</dbReference>
<dbReference type="Pfam" id="PF07715">
    <property type="entry name" value="Plug"/>
    <property type="match status" value="1"/>
</dbReference>
<dbReference type="PROSITE" id="PS52016">
    <property type="entry name" value="TONB_DEPENDENT_REC_3"/>
    <property type="match status" value="1"/>
</dbReference>
<evidence type="ECO:0000313" key="4">
    <source>
        <dbReference type="Proteomes" id="UP001642360"/>
    </source>
</evidence>
<feature type="domain" description="TonB-dependent receptor plug" evidence="2">
    <location>
        <begin position="175"/>
        <end position="283"/>
    </location>
</feature>
<dbReference type="InterPro" id="IPR039426">
    <property type="entry name" value="TonB-dep_rcpt-like"/>
</dbReference>
<keyword evidence="1" id="KW-0732">Signal</keyword>
<organism evidence="3 4">
    <name type="scientific">Ilex paraguariensis</name>
    <name type="common">yerba mate</name>
    <dbReference type="NCBI Taxonomy" id="185542"/>
    <lineage>
        <taxon>Eukaryota</taxon>
        <taxon>Viridiplantae</taxon>
        <taxon>Streptophyta</taxon>
        <taxon>Embryophyta</taxon>
        <taxon>Tracheophyta</taxon>
        <taxon>Spermatophyta</taxon>
        <taxon>Magnoliopsida</taxon>
        <taxon>eudicotyledons</taxon>
        <taxon>Gunneridae</taxon>
        <taxon>Pentapetalae</taxon>
        <taxon>asterids</taxon>
        <taxon>campanulids</taxon>
        <taxon>Aquifoliales</taxon>
        <taxon>Aquifoliaceae</taxon>
        <taxon>Ilex</taxon>
    </lineage>
</organism>
<dbReference type="Proteomes" id="UP001642360">
    <property type="component" value="Unassembled WGS sequence"/>
</dbReference>
<comment type="caution">
    <text evidence="3">The sequence shown here is derived from an EMBL/GenBank/DDBJ whole genome shotgun (WGS) entry which is preliminary data.</text>
</comment>
<dbReference type="Gene3D" id="2.170.130.10">
    <property type="entry name" value="TonB-dependent receptor, plug domain"/>
    <property type="match status" value="1"/>
</dbReference>
<sequence>MAAASGATPPATAGSADAAAIRSVMMATWDKPEARLEVAPISIEGGHAVAGWIQGDRGGGPCCGRDAQGQWLVAVCGGNGLKDPKMLAMAGLSASAARSLASKVVQAESAMPAPRRALLALFDGMPPGPVHRPGTGLGGPCPGPGRPPTLSQDDSALTLGTISITSKASGPLSTRSVFSSVDIVGADILENEHVDYSWELLSKAPGVQVTQFKQGTDAGRFSFRGFNGEGRINAVKLLIDGIPSNDNAGGMPFLDAVFPLDIEAIEIVRGTNDARYGLNNIAGNANVITRTGGNEAVPA</sequence>
<dbReference type="InterPro" id="IPR012910">
    <property type="entry name" value="Plug_dom"/>
</dbReference>
<dbReference type="PANTHER" id="PTHR30069:SF29">
    <property type="entry name" value="HEMOGLOBIN AND HEMOGLOBIN-HAPTOGLOBIN-BINDING PROTEIN 1-RELATED"/>
    <property type="match status" value="1"/>
</dbReference>
<protein>
    <recommendedName>
        <fullName evidence="2">TonB-dependent receptor plug domain-containing protein</fullName>
    </recommendedName>
</protein>
<evidence type="ECO:0000259" key="2">
    <source>
        <dbReference type="Pfam" id="PF07715"/>
    </source>
</evidence>
<dbReference type="NCBIfam" id="NF033672">
    <property type="entry name" value="mbn_chaper_assoc"/>
    <property type="match status" value="1"/>
</dbReference>
<evidence type="ECO:0000313" key="3">
    <source>
        <dbReference type="EMBL" id="CAK9188102.1"/>
    </source>
</evidence>
<name>A0ABC8V409_9AQUA</name>
<accession>A0ABC8V409</accession>
<reference evidence="3 4" key="1">
    <citation type="submission" date="2024-02" db="EMBL/GenBank/DDBJ databases">
        <authorList>
            <person name="Vignale AGUSTIN F."/>
            <person name="Sosa J E."/>
            <person name="Modenutti C."/>
        </authorList>
    </citation>
    <scope>NUCLEOTIDE SEQUENCE [LARGE SCALE GENOMIC DNA]</scope>
</reference>
<gene>
    <name evidence="3" type="ORF">ILEXP_LOCUS58732</name>
</gene>
<keyword evidence="4" id="KW-1185">Reference proteome</keyword>
<dbReference type="AlphaFoldDB" id="A0ABC8V409"/>
<dbReference type="EMBL" id="CAUOFW020010288">
    <property type="protein sequence ID" value="CAK9188102.1"/>
    <property type="molecule type" value="Genomic_DNA"/>
</dbReference>